<dbReference type="Gene3D" id="3.40.50.1100">
    <property type="match status" value="2"/>
</dbReference>
<evidence type="ECO:0000256" key="1">
    <source>
        <dbReference type="ARBA" id="ARBA00001933"/>
    </source>
</evidence>
<feature type="domain" description="Tryptophan synthase beta chain-like PALP" evidence="14">
    <location>
        <begin position="118"/>
        <end position="456"/>
    </location>
</feature>
<comment type="caution">
    <text evidence="15">The sequence shown here is derived from an EMBL/GenBank/DDBJ whole genome shotgun (WGS) entry which is preliminary data.</text>
</comment>
<evidence type="ECO:0000256" key="4">
    <source>
        <dbReference type="ARBA" id="ARBA00009982"/>
    </source>
</evidence>
<evidence type="ECO:0000256" key="9">
    <source>
        <dbReference type="ARBA" id="ARBA00022898"/>
    </source>
</evidence>
<keyword evidence="9" id="KW-0663">Pyridoxal phosphate</keyword>
<keyword evidence="10" id="KW-0057">Aromatic amino acid biosynthesis</keyword>
<comment type="function">
    <text evidence="2">The beta subunit is responsible for the synthesis of L-tryptophan from indole and L-serine.</text>
</comment>
<organism evidence="15 16">
    <name type="scientific">Chlorella sorokiniana</name>
    <name type="common">Freshwater green alga</name>
    <dbReference type="NCBI Taxonomy" id="3076"/>
    <lineage>
        <taxon>Eukaryota</taxon>
        <taxon>Viridiplantae</taxon>
        <taxon>Chlorophyta</taxon>
        <taxon>core chlorophytes</taxon>
        <taxon>Trebouxiophyceae</taxon>
        <taxon>Chlorellales</taxon>
        <taxon>Chlorellaceae</taxon>
        <taxon>Chlorella clade</taxon>
        <taxon>Chlorella</taxon>
    </lineage>
</organism>
<evidence type="ECO:0000259" key="14">
    <source>
        <dbReference type="Pfam" id="PF00291"/>
    </source>
</evidence>
<evidence type="ECO:0000256" key="10">
    <source>
        <dbReference type="ARBA" id="ARBA00023141"/>
    </source>
</evidence>
<evidence type="ECO:0000313" key="16">
    <source>
        <dbReference type="Proteomes" id="UP000239899"/>
    </source>
</evidence>
<evidence type="ECO:0000256" key="2">
    <source>
        <dbReference type="ARBA" id="ARBA00002786"/>
    </source>
</evidence>
<dbReference type="Pfam" id="PF00291">
    <property type="entry name" value="PALP"/>
    <property type="match status" value="1"/>
</dbReference>
<dbReference type="PANTHER" id="PTHR48077:SF6">
    <property type="entry name" value="TRYPTOPHAN SYNTHASE"/>
    <property type="match status" value="1"/>
</dbReference>
<dbReference type="PIRSF" id="PIRSF500824">
    <property type="entry name" value="TrpB_prok"/>
    <property type="match status" value="1"/>
</dbReference>
<dbReference type="GO" id="GO:0030170">
    <property type="term" value="F:pyridoxal phosphate binding"/>
    <property type="evidence" value="ECO:0007669"/>
    <property type="project" value="InterPro"/>
</dbReference>
<evidence type="ECO:0000313" key="15">
    <source>
        <dbReference type="EMBL" id="PRW20993.1"/>
    </source>
</evidence>
<proteinExistence type="inferred from homology"/>
<sequence length="494" mass="53756">MQSATSSFAGQRAGLAQPRSAQGTTRRPLRVSASKTNPAGPYGQHSKILLDEAQMPTKWYNIMPDLPVPPPPPLNPATRQPLSADDLAAIFPQGLIEQEISLERYIDIPQEILDVYKLWRPTPLYRARRLEKLLDTPARIYYKYEGVSPVGSHKPNTAVPQAWYNKQEGVKKLTTETGAGQWGASLAFACSLFDMECEIFQVRASYDSKPYRRMLMELWGATCHPSPSNVTQAGRDILAQDPNTSGSLGIAISEAVEVAAHDPAAKYALGSVLNHVLLHQTVIGEEALQQLAMLGETPDLLVGCTGGGSNFGGLAFPFLREKLAGKMSPVIRAVEPEACPSLTQGVFEYDFGDTAGLTPLLKMHTLGHDFIPDSIHAGGLRYHGMSPLISHIKELGLIEARAIPQSECFDAALKFAKTEGIVPAPEPTHALAEAVAEALRCKETGEPKVILTALCGHGFLDLPAFDVYLHGNLKDVPLSREKLEESFKHLPMRA</sequence>
<dbReference type="NCBIfam" id="NF009057">
    <property type="entry name" value="PRK12391.1"/>
    <property type="match status" value="1"/>
</dbReference>
<keyword evidence="8" id="KW-0822">Tryptophan biosynthesis</keyword>
<comment type="cofactor">
    <cofactor evidence="1">
        <name>pyridoxal 5'-phosphate</name>
        <dbReference type="ChEBI" id="CHEBI:597326"/>
    </cofactor>
</comment>
<protein>
    <recommendedName>
        <fullName evidence="6">tryptophan synthase</fullName>
        <ecNumber evidence="6">4.2.1.20</ecNumber>
    </recommendedName>
</protein>
<comment type="similarity">
    <text evidence="4">Belongs to the TrpB family.</text>
</comment>
<dbReference type="PIRSF" id="PIRSF001413">
    <property type="entry name" value="Trp_syn_beta"/>
    <property type="match status" value="1"/>
</dbReference>
<dbReference type="OrthoDB" id="504868at2759"/>
<dbReference type="GO" id="GO:0005737">
    <property type="term" value="C:cytoplasm"/>
    <property type="evidence" value="ECO:0007669"/>
    <property type="project" value="TreeGrafter"/>
</dbReference>
<keyword evidence="16" id="KW-1185">Reference proteome</keyword>
<comment type="subunit">
    <text evidence="5">Tetramer of two alpha and two beta chains.</text>
</comment>
<dbReference type="PROSITE" id="PS00168">
    <property type="entry name" value="TRP_SYNTHASE_BETA"/>
    <property type="match status" value="1"/>
</dbReference>
<evidence type="ECO:0000256" key="7">
    <source>
        <dbReference type="ARBA" id="ARBA00022605"/>
    </source>
</evidence>
<evidence type="ECO:0000256" key="6">
    <source>
        <dbReference type="ARBA" id="ARBA00012043"/>
    </source>
</evidence>
<comment type="catalytic activity">
    <reaction evidence="12">
        <text>(1S,2R)-1-C-(indol-3-yl)glycerol 3-phosphate + L-serine = D-glyceraldehyde 3-phosphate + L-tryptophan + H2O</text>
        <dbReference type="Rhea" id="RHEA:10532"/>
        <dbReference type="ChEBI" id="CHEBI:15377"/>
        <dbReference type="ChEBI" id="CHEBI:33384"/>
        <dbReference type="ChEBI" id="CHEBI:57912"/>
        <dbReference type="ChEBI" id="CHEBI:58866"/>
        <dbReference type="ChEBI" id="CHEBI:59776"/>
        <dbReference type="EC" id="4.2.1.20"/>
    </reaction>
</comment>
<dbReference type="GO" id="GO:0052684">
    <property type="term" value="F:L-serine hydro-lyase (adding indole, L-tryptophan-forming) activity"/>
    <property type="evidence" value="ECO:0007669"/>
    <property type="project" value="TreeGrafter"/>
</dbReference>
<dbReference type="AlphaFoldDB" id="A0A2P6TEC2"/>
<dbReference type="UniPathway" id="UPA00035">
    <property type="reaction ID" value="UER00044"/>
</dbReference>
<name>A0A2P6TEC2_CHLSO</name>
<dbReference type="InterPro" id="IPR001926">
    <property type="entry name" value="TrpB-like_PALP"/>
</dbReference>
<dbReference type="GO" id="GO:0004834">
    <property type="term" value="F:tryptophan synthase activity"/>
    <property type="evidence" value="ECO:0007669"/>
    <property type="project" value="UniProtKB-EC"/>
</dbReference>
<dbReference type="InterPro" id="IPR036052">
    <property type="entry name" value="TrpB-like_PALP_sf"/>
</dbReference>
<dbReference type="PANTHER" id="PTHR48077">
    <property type="entry name" value="TRYPTOPHAN SYNTHASE-RELATED"/>
    <property type="match status" value="1"/>
</dbReference>
<dbReference type="NCBIfam" id="TIGR01415">
    <property type="entry name" value="trpB_rel"/>
    <property type="match status" value="1"/>
</dbReference>
<gene>
    <name evidence="15" type="ORF">C2E21_8381</name>
</gene>
<dbReference type="EC" id="4.2.1.20" evidence="6"/>
<evidence type="ECO:0000256" key="5">
    <source>
        <dbReference type="ARBA" id="ARBA00011270"/>
    </source>
</evidence>
<comment type="pathway">
    <text evidence="3">Amino-acid biosynthesis; L-tryptophan biosynthesis; L-tryptophan from chorismate: step 5/5.</text>
</comment>
<keyword evidence="11" id="KW-0456">Lyase</keyword>
<dbReference type="InterPro" id="IPR023026">
    <property type="entry name" value="Trp_synth_beta/beta-like"/>
</dbReference>
<keyword evidence="7" id="KW-0028">Amino-acid biosynthesis</keyword>
<reference evidence="15 16" key="1">
    <citation type="journal article" date="2018" name="Plant J.">
        <title>Genome sequences of Chlorella sorokiniana UTEX 1602 and Micractinium conductrix SAG 241.80: implications to maltose excretion by a green alga.</title>
        <authorList>
            <person name="Arriola M.B."/>
            <person name="Velmurugan N."/>
            <person name="Zhang Y."/>
            <person name="Plunkett M.H."/>
            <person name="Hondzo H."/>
            <person name="Barney B.M."/>
        </authorList>
    </citation>
    <scope>NUCLEOTIDE SEQUENCE [LARGE SCALE GENOMIC DNA]</scope>
    <source>
        <strain evidence="16">UTEX 1602</strain>
    </source>
</reference>
<evidence type="ECO:0000256" key="13">
    <source>
        <dbReference type="SAM" id="MobiDB-lite"/>
    </source>
</evidence>
<dbReference type="STRING" id="3076.A0A2P6TEC2"/>
<evidence type="ECO:0000256" key="3">
    <source>
        <dbReference type="ARBA" id="ARBA00004733"/>
    </source>
</evidence>
<dbReference type="HAMAP" id="MF_00133">
    <property type="entry name" value="Trp_synth_beta"/>
    <property type="match status" value="1"/>
</dbReference>
<dbReference type="EMBL" id="LHPG02000020">
    <property type="protein sequence ID" value="PRW20993.1"/>
    <property type="molecule type" value="Genomic_DNA"/>
</dbReference>
<accession>A0A2P6TEC2</accession>
<dbReference type="Proteomes" id="UP000239899">
    <property type="component" value="Unassembled WGS sequence"/>
</dbReference>
<feature type="region of interest" description="Disordered" evidence="13">
    <location>
        <begin position="1"/>
        <end position="47"/>
    </location>
</feature>
<evidence type="ECO:0000256" key="12">
    <source>
        <dbReference type="ARBA" id="ARBA00049047"/>
    </source>
</evidence>
<evidence type="ECO:0000256" key="8">
    <source>
        <dbReference type="ARBA" id="ARBA00022822"/>
    </source>
</evidence>
<dbReference type="InterPro" id="IPR006316">
    <property type="entry name" value="Trp_synth_b-like"/>
</dbReference>
<dbReference type="InterPro" id="IPR006653">
    <property type="entry name" value="Trp_synth_b_CS"/>
</dbReference>
<dbReference type="SUPFAM" id="SSF53686">
    <property type="entry name" value="Tryptophan synthase beta subunit-like PLP-dependent enzymes"/>
    <property type="match status" value="1"/>
</dbReference>
<evidence type="ECO:0000256" key="11">
    <source>
        <dbReference type="ARBA" id="ARBA00023239"/>
    </source>
</evidence>